<dbReference type="RefSeq" id="WP_235226656.1">
    <property type="nucleotide sequence ID" value="NZ_JAKGAQ010000004.1"/>
</dbReference>
<dbReference type="Pfam" id="PF05402">
    <property type="entry name" value="PqqD"/>
    <property type="match status" value="1"/>
</dbReference>
<dbReference type="EMBL" id="JAKGAQ010000004">
    <property type="protein sequence ID" value="MCF2872323.1"/>
    <property type="molecule type" value="Genomic_DNA"/>
</dbReference>
<dbReference type="Gene3D" id="1.10.10.1150">
    <property type="entry name" value="Coenzyme PQQ synthesis protein D (PqqD)"/>
    <property type="match status" value="1"/>
</dbReference>
<dbReference type="InterPro" id="IPR008792">
    <property type="entry name" value="PQQD"/>
</dbReference>
<protein>
    <submittedName>
        <fullName evidence="1">PqqD family protein</fullName>
    </submittedName>
</protein>
<sequence length="90" mass="9918">MKKFVRSKTWISAPSGEEILMMHQTDGSFQGLNECGAFIWNLLETPQDASTLTKAVIDVFDVSAESAQQDVETYLQDLLSSDAIVPHDAV</sequence>
<dbReference type="InterPro" id="IPR041881">
    <property type="entry name" value="PqqD_sf"/>
</dbReference>
<name>A0ABS9CYU1_9RHOB</name>
<dbReference type="Proteomes" id="UP001200557">
    <property type="component" value="Unassembled WGS sequence"/>
</dbReference>
<comment type="caution">
    <text evidence="1">The sequence shown here is derived from an EMBL/GenBank/DDBJ whole genome shotgun (WGS) entry which is preliminary data.</text>
</comment>
<evidence type="ECO:0000313" key="1">
    <source>
        <dbReference type="EMBL" id="MCF2872323.1"/>
    </source>
</evidence>
<proteinExistence type="predicted"/>
<organism evidence="1 2">
    <name type="scientific">Octadecabacter dasysiphoniae</name>
    <dbReference type="NCBI Taxonomy" id="2909341"/>
    <lineage>
        <taxon>Bacteria</taxon>
        <taxon>Pseudomonadati</taxon>
        <taxon>Pseudomonadota</taxon>
        <taxon>Alphaproteobacteria</taxon>
        <taxon>Rhodobacterales</taxon>
        <taxon>Roseobacteraceae</taxon>
        <taxon>Octadecabacter</taxon>
    </lineage>
</organism>
<reference evidence="1 2" key="1">
    <citation type="submission" date="2022-01" db="EMBL/GenBank/DDBJ databases">
        <title>Octadecabacter sp. nov., isolated from a marine alga.</title>
        <authorList>
            <person name="Jin M.S."/>
            <person name="Kim H.M."/>
            <person name="Han D.M."/>
            <person name="Jung J.J."/>
            <person name="Jeon C.O."/>
        </authorList>
    </citation>
    <scope>NUCLEOTIDE SEQUENCE [LARGE SCALE GENOMIC DNA]</scope>
    <source>
        <strain evidence="1 2">G9-8</strain>
    </source>
</reference>
<accession>A0ABS9CYU1</accession>
<gene>
    <name evidence="1" type="ORF">L0664_14710</name>
</gene>
<keyword evidence="2" id="KW-1185">Reference proteome</keyword>
<evidence type="ECO:0000313" key="2">
    <source>
        <dbReference type="Proteomes" id="UP001200557"/>
    </source>
</evidence>